<dbReference type="Proteomes" id="UP001732700">
    <property type="component" value="Chromosome 3C"/>
</dbReference>
<name>A0ACD5VUA4_AVESA</name>
<accession>A0ACD5VUA4</accession>
<reference evidence="1" key="1">
    <citation type="submission" date="2021-05" db="EMBL/GenBank/DDBJ databases">
        <authorList>
            <person name="Scholz U."/>
            <person name="Mascher M."/>
            <person name="Fiebig A."/>
        </authorList>
    </citation>
    <scope>NUCLEOTIDE SEQUENCE [LARGE SCALE GENOMIC DNA]</scope>
</reference>
<evidence type="ECO:0000313" key="1">
    <source>
        <dbReference type="EnsemblPlants" id="AVESA.00010b.r2.3CG0499920.1.CDS"/>
    </source>
</evidence>
<dbReference type="EnsemblPlants" id="AVESA.00010b.r2.3CG0499920.1">
    <property type="protein sequence ID" value="AVESA.00010b.r2.3CG0499920.1.CDS"/>
    <property type="gene ID" value="AVESA.00010b.r2.3CG0499920"/>
</dbReference>
<keyword evidence="2" id="KW-1185">Reference proteome</keyword>
<proteinExistence type="predicted"/>
<organism evidence="1 2">
    <name type="scientific">Avena sativa</name>
    <name type="common">Oat</name>
    <dbReference type="NCBI Taxonomy" id="4498"/>
    <lineage>
        <taxon>Eukaryota</taxon>
        <taxon>Viridiplantae</taxon>
        <taxon>Streptophyta</taxon>
        <taxon>Embryophyta</taxon>
        <taxon>Tracheophyta</taxon>
        <taxon>Spermatophyta</taxon>
        <taxon>Magnoliopsida</taxon>
        <taxon>Liliopsida</taxon>
        <taxon>Poales</taxon>
        <taxon>Poaceae</taxon>
        <taxon>BOP clade</taxon>
        <taxon>Pooideae</taxon>
        <taxon>Poodae</taxon>
        <taxon>Poeae</taxon>
        <taxon>Poeae Chloroplast Group 1 (Aveneae type)</taxon>
        <taxon>Aveninae</taxon>
        <taxon>Avena</taxon>
    </lineage>
</organism>
<reference evidence="1" key="2">
    <citation type="submission" date="2025-09" db="UniProtKB">
        <authorList>
            <consortium name="EnsemblPlants"/>
        </authorList>
    </citation>
    <scope>IDENTIFICATION</scope>
</reference>
<protein>
    <submittedName>
        <fullName evidence="1">Uncharacterized protein</fullName>
    </submittedName>
</protein>
<evidence type="ECO:0000313" key="2">
    <source>
        <dbReference type="Proteomes" id="UP001732700"/>
    </source>
</evidence>
<sequence>MEEVVVLIVGAGPAGLAMAACLNQLSIPYVILEREDCSASLWHNRAYDRLKLHLIHVVDSLLVMMAKFIFGDLSRHGITSPKMGPLVLKSETGRSAVIDVGTAGLIKKDVIKVVGGITKIIGKTIEFEGGSERSFDAIVFSTGYRSTANNWLKVVALRFEFRQV</sequence>